<organism evidence="1 2">
    <name type="scientific">Segatella copri</name>
    <dbReference type="NCBI Taxonomy" id="165179"/>
    <lineage>
        <taxon>Bacteria</taxon>
        <taxon>Pseudomonadati</taxon>
        <taxon>Bacteroidota</taxon>
        <taxon>Bacteroidia</taxon>
        <taxon>Bacteroidales</taxon>
        <taxon>Prevotellaceae</taxon>
        <taxon>Segatella</taxon>
    </lineage>
</organism>
<accession>A0AA92T1N1</accession>
<evidence type="ECO:0000313" key="2">
    <source>
        <dbReference type="Proteomes" id="UP000261245"/>
    </source>
</evidence>
<gene>
    <name evidence="1" type="ORF">DXB80_14345</name>
</gene>
<dbReference type="RefSeq" id="WP_117729686.1">
    <property type="nucleotide sequence ID" value="NZ_QRSU01000080.1"/>
</dbReference>
<dbReference type="AlphaFoldDB" id="A0AA92T1N1"/>
<proteinExistence type="predicted"/>
<comment type="caution">
    <text evidence="1">The sequence shown here is derived from an EMBL/GenBank/DDBJ whole genome shotgun (WGS) entry which is preliminary data.</text>
</comment>
<sequence length="197" mass="23531">MDYSQFIHVLFPEIQIIRDWYISVRLYSDGKNAIGDESYFYVANSKNSATYFDMESNSIKFEGERDFLIWKYVVMPKSKRAIWELYLLMNANTFLPYWWHGGYRQRVFIFDDSDFAKIPALRYRDVSAVIDKGYTRSSVEIEDCEGGFDAHVYCCYWNEWKGLVREHIIMKVQENRVVEYKRGADFVIFSYNCGILY</sequence>
<dbReference type="EMBL" id="QSUC01000069">
    <property type="protein sequence ID" value="RGN03103.1"/>
    <property type="molecule type" value="Genomic_DNA"/>
</dbReference>
<evidence type="ECO:0000313" key="1">
    <source>
        <dbReference type="EMBL" id="RGN03103.1"/>
    </source>
</evidence>
<reference evidence="1 2" key="1">
    <citation type="submission" date="2018-08" db="EMBL/GenBank/DDBJ databases">
        <title>A genome reference for cultivated species of the human gut microbiota.</title>
        <authorList>
            <person name="Zou Y."/>
            <person name="Xue W."/>
            <person name="Luo G."/>
        </authorList>
    </citation>
    <scope>NUCLEOTIDE SEQUENCE [LARGE SCALE GENOMIC DNA]</scope>
    <source>
        <strain evidence="1 2">OM06-11</strain>
    </source>
</reference>
<name>A0AA92T1N1_9BACT</name>
<protein>
    <submittedName>
        <fullName evidence="1">Uncharacterized protein</fullName>
    </submittedName>
</protein>
<dbReference type="Proteomes" id="UP000261245">
    <property type="component" value="Unassembled WGS sequence"/>
</dbReference>